<dbReference type="Proteomes" id="UP001652628">
    <property type="component" value="Chromosome 3"/>
</dbReference>
<evidence type="ECO:0000313" key="9">
    <source>
        <dbReference type="RefSeq" id="XP_070851654.1"/>
    </source>
</evidence>
<proteinExistence type="predicted"/>
<dbReference type="Pfam" id="PF13640">
    <property type="entry name" value="2OG-FeII_Oxy_3"/>
    <property type="match status" value="1"/>
</dbReference>
<evidence type="ECO:0000256" key="2">
    <source>
        <dbReference type="ARBA" id="ARBA00022723"/>
    </source>
</evidence>
<dbReference type="PROSITE" id="PS51471">
    <property type="entry name" value="FE2OG_OXY"/>
    <property type="match status" value="1"/>
</dbReference>
<dbReference type="RefSeq" id="XP_070851654.1">
    <property type="nucleotide sequence ID" value="XM_070995553.1"/>
</dbReference>
<protein>
    <submittedName>
        <fullName evidence="9">Prolyl 4-hydroxylase subunit alpha-2</fullName>
    </submittedName>
</protein>
<dbReference type="GeneID" id="108008044"/>
<keyword evidence="4" id="KW-0223">Dioxygenase</keyword>
<evidence type="ECO:0000256" key="3">
    <source>
        <dbReference type="ARBA" id="ARBA00022896"/>
    </source>
</evidence>
<dbReference type="InterPro" id="IPR006620">
    <property type="entry name" value="Pro_4_hyd_alph"/>
</dbReference>
<organism evidence="8 9">
    <name type="scientific">Drosophila suzukii</name>
    <name type="common">Spotted-wing drosophila fruit fly</name>
    <dbReference type="NCBI Taxonomy" id="28584"/>
    <lineage>
        <taxon>Eukaryota</taxon>
        <taxon>Metazoa</taxon>
        <taxon>Ecdysozoa</taxon>
        <taxon>Arthropoda</taxon>
        <taxon>Hexapoda</taxon>
        <taxon>Insecta</taxon>
        <taxon>Pterygota</taxon>
        <taxon>Neoptera</taxon>
        <taxon>Endopterygota</taxon>
        <taxon>Diptera</taxon>
        <taxon>Brachycera</taxon>
        <taxon>Muscomorpha</taxon>
        <taxon>Ephydroidea</taxon>
        <taxon>Drosophilidae</taxon>
        <taxon>Drosophila</taxon>
        <taxon>Sophophora</taxon>
    </lineage>
</organism>
<keyword evidence="6" id="KW-0408">Iron</keyword>
<dbReference type="SMART" id="SM00702">
    <property type="entry name" value="P4Hc"/>
    <property type="match status" value="1"/>
</dbReference>
<sequence>MSSADIFAIGHYLAKGKAEAEAVPWLQEATQDYYTKALALLESGLKYEPYNDDLQRLRSKTKKLIEIYQNNTLVEVKKLEDPMIKAFTLACRGLTEGSTRLHCFYNFNNTQFLRLAPLKVEEVGLHPYVVLYHDVLTRMESEELMELALSRLKVSGVFQVQGLAFKRMRTVKARWVRKETNDMTRRITRRIRDMTGLDLTSSEMFQIINYGIGGHYNMHKDYFNLTNINYTKKSTIDKLGDRIGTVLFYLSDVEQGGATVFPKSGYTIYPRAGTALFWYNLHTDGMGDPSTLHAACPVIVGSKWVMTEWIRELGQLFVKPCLKPSFEQ</sequence>
<dbReference type="InterPro" id="IPR045054">
    <property type="entry name" value="P4HA-like"/>
</dbReference>
<dbReference type="InterPro" id="IPR044862">
    <property type="entry name" value="Pro_4_hyd_alph_FE2OG_OXY"/>
</dbReference>
<reference evidence="9" key="1">
    <citation type="submission" date="2025-08" db="UniProtKB">
        <authorList>
            <consortium name="RefSeq"/>
        </authorList>
    </citation>
    <scope>IDENTIFICATION</scope>
</reference>
<evidence type="ECO:0000256" key="4">
    <source>
        <dbReference type="ARBA" id="ARBA00022964"/>
    </source>
</evidence>
<feature type="domain" description="Fe2OG dioxygenase" evidence="7">
    <location>
        <begin position="200"/>
        <end position="312"/>
    </location>
</feature>
<keyword evidence="2" id="KW-0479">Metal-binding</keyword>
<evidence type="ECO:0000256" key="1">
    <source>
        <dbReference type="ARBA" id="ARBA00001961"/>
    </source>
</evidence>
<accession>A0ABM4TNV8</accession>
<keyword evidence="5" id="KW-0560">Oxidoreductase</keyword>
<evidence type="ECO:0000256" key="6">
    <source>
        <dbReference type="ARBA" id="ARBA00023004"/>
    </source>
</evidence>
<dbReference type="Gene3D" id="2.60.120.620">
    <property type="entry name" value="q2cbj1_9rhob like domain"/>
    <property type="match status" value="1"/>
</dbReference>
<name>A0ABM4TNV8_DROSZ</name>
<evidence type="ECO:0000259" key="7">
    <source>
        <dbReference type="PROSITE" id="PS51471"/>
    </source>
</evidence>
<keyword evidence="8" id="KW-1185">Reference proteome</keyword>
<evidence type="ECO:0000256" key="5">
    <source>
        <dbReference type="ARBA" id="ARBA00023002"/>
    </source>
</evidence>
<evidence type="ECO:0000313" key="8">
    <source>
        <dbReference type="Proteomes" id="UP001652628"/>
    </source>
</evidence>
<dbReference type="PANTHER" id="PTHR10869">
    <property type="entry name" value="PROLYL 4-HYDROXYLASE ALPHA SUBUNIT"/>
    <property type="match status" value="1"/>
</dbReference>
<comment type="cofactor">
    <cofactor evidence="1">
        <name>L-ascorbate</name>
        <dbReference type="ChEBI" id="CHEBI:38290"/>
    </cofactor>
</comment>
<keyword evidence="3" id="KW-0847">Vitamin C</keyword>
<gene>
    <name evidence="9" type="primary">LOC108008044</name>
</gene>
<dbReference type="InterPro" id="IPR005123">
    <property type="entry name" value="Oxoglu/Fe-dep_dioxygenase_dom"/>
</dbReference>
<dbReference type="PANTHER" id="PTHR10869:SF244">
    <property type="entry name" value="PROLYL 4-HYDROXYLASE SUBUNIT ALPHA-2"/>
    <property type="match status" value="1"/>
</dbReference>